<gene>
    <name evidence="2" type="ORF">JCM21142_41679</name>
</gene>
<dbReference type="PANTHER" id="PTHR38478:SF1">
    <property type="entry name" value="ZINC DEPENDENT METALLOPROTEASE DOMAIN LIPOPROTEIN"/>
    <property type="match status" value="1"/>
</dbReference>
<dbReference type="eggNOG" id="COG5549">
    <property type="taxonomic scope" value="Bacteria"/>
</dbReference>
<dbReference type="Pfam" id="PF16313">
    <property type="entry name" value="DUF4953"/>
    <property type="match status" value="1"/>
</dbReference>
<dbReference type="EMBL" id="BAMD01000017">
    <property type="protein sequence ID" value="GAF03025.1"/>
    <property type="molecule type" value="Genomic_DNA"/>
</dbReference>
<evidence type="ECO:0000313" key="3">
    <source>
        <dbReference type="Proteomes" id="UP000019402"/>
    </source>
</evidence>
<dbReference type="Proteomes" id="UP000019402">
    <property type="component" value="Unassembled WGS sequence"/>
</dbReference>
<keyword evidence="3" id="KW-1185">Reference proteome</keyword>
<organism evidence="2 3">
    <name type="scientific">Saccharicrinis fermentans DSM 9555 = JCM 21142</name>
    <dbReference type="NCBI Taxonomy" id="869213"/>
    <lineage>
        <taxon>Bacteria</taxon>
        <taxon>Pseudomonadati</taxon>
        <taxon>Bacteroidota</taxon>
        <taxon>Bacteroidia</taxon>
        <taxon>Marinilabiliales</taxon>
        <taxon>Marinilabiliaceae</taxon>
        <taxon>Saccharicrinis</taxon>
    </lineage>
</organism>
<comment type="caution">
    <text evidence="2">The sequence shown here is derived from an EMBL/GenBank/DDBJ whole genome shotgun (WGS) entry which is preliminary data.</text>
</comment>
<dbReference type="PANTHER" id="PTHR38478">
    <property type="entry name" value="PEPTIDASE M1A AND M12B"/>
    <property type="match status" value="1"/>
</dbReference>
<proteinExistence type="predicted"/>
<accession>W7XX60</accession>
<dbReference type="AlphaFoldDB" id="W7XX60"/>
<name>W7XX60_9BACT</name>
<evidence type="ECO:0000259" key="1">
    <source>
        <dbReference type="Pfam" id="PF16313"/>
    </source>
</evidence>
<protein>
    <recommendedName>
        <fullName evidence="1">EcxA zinc-binding domain-containing protein</fullName>
    </recommendedName>
</protein>
<evidence type="ECO:0000313" key="2">
    <source>
        <dbReference type="EMBL" id="GAF03025.1"/>
    </source>
</evidence>
<reference evidence="2 3" key="1">
    <citation type="journal article" date="2014" name="Genome Announc.">
        <title>Draft Genome Sequence of Cytophaga fermentans JCM 21142T, a Facultative Anaerobe Isolated from Marine Mud.</title>
        <authorList>
            <person name="Starns D."/>
            <person name="Oshima K."/>
            <person name="Suda W."/>
            <person name="Iino T."/>
            <person name="Yuki M."/>
            <person name="Inoue J."/>
            <person name="Kitamura K."/>
            <person name="Iida T."/>
            <person name="Darby A."/>
            <person name="Hattori M."/>
            <person name="Ohkuma M."/>
        </authorList>
    </citation>
    <scope>NUCLEOTIDE SEQUENCE [LARGE SCALE GENOMIC DNA]</scope>
    <source>
        <strain evidence="2 3">JCM 21142</strain>
    </source>
</reference>
<sequence length="199" mass="23586">MSHLIEWCTEPNQEYDYLRQIYKEVTSQYNRYMEHCMSYIGGAYQYFGVEGQDIPLFTPVSKAKQKEAIKWIISELTTSEWIQNKEIEDRLGSLRNDYYKQIVSAFDKMMSGFFFQRIETNRPVYSSEEYLSDLSDMVWAFNDDGKLTEIEMILQQAYVHNLISMTYSSKHHLKPTESDNLFTNNFNGHDALQLVMQLR</sequence>
<feature type="domain" description="EcxA zinc-binding" evidence="1">
    <location>
        <begin position="1"/>
        <end position="140"/>
    </location>
</feature>
<dbReference type="InterPro" id="IPR032534">
    <property type="entry name" value="EcxA_zinc-bd"/>
</dbReference>